<dbReference type="Proteomes" id="UP000235861">
    <property type="component" value="Unassembled WGS sequence"/>
</dbReference>
<name>A0A2H9U6P5_9GAMM</name>
<proteinExistence type="predicted"/>
<dbReference type="PANTHER" id="PTHR38032:SF1">
    <property type="entry name" value="RNA-BINDING PROTEIN KHPB N-TERMINAL DOMAIN-CONTAINING PROTEIN"/>
    <property type="match status" value="1"/>
</dbReference>
<dbReference type="AlphaFoldDB" id="A0A2H9U6P5"/>
<evidence type="ECO:0000313" key="2">
    <source>
        <dbReference type="EMBL" id="PJG59705.1"/>
    </source>
</evidence>
<gene>
    <name evidence="2" type="ORF">CUC53_05975</name>
</gene>
<dbReference type="RefSeq" id="WP_100293303.1">
    <property type="nucleotide sequence ID" value="NZ_PGGC01000050.1"/>
</dbReference>
<dbReference type="OrthoDB" id="5807941at2"/>
<dbReference type="EMBL" id="PGGC01000050">
    <property type="protein sequence ID" value="PJG59705.1"/>
    <property type="molecule type" value="Genomic_DNA"/>
</dbReference>
<organism evidence="2 3">
    <name type="scientific">Aeromonas cavernicola</name>
    <dbReference type="NCBI Taxonomy" id="1006623"/>
    <lineage>
        <taxon>Bacteria</taxon>
        <taxon>Pseudomonadati</taxon>
        <taxon>Pseudomonadota</taxon>
        <taxon>Gammaproteobacteria</taxon>
        <taxon>Aeromonadales</taxon>
        <taxon>Aeromonadaceae</taxon>
        <taxon>Aeromonas</taxon>
    </lineage>
</organism>
<dbReference type="Pfam" id="PF03961">
    <property type="entry name" value="FapA"/>
    <property type="match status" value="1"/>
</dbReference>
<dbReference type="PANTHER" id="PTHR38032">
    <property type="entry name" value="POLYMERASE-RELATED"/>
    <property type="match status" value="1"/>
</dbReference>
<dbReference type="Pfam" id="PF20250">
    <property type="entry name" value="FapA_N"/>
    <property type="match status" value="1"/>
</dbReference>
<sequence>MLNKEWLIQTSDAGLVSLKIAAGLTRPTSELAVQRLLSASRYTRYQPLHDGIKQAVVLLNTLLTDPSTPIPEPEINIAQRHDAEVLIEIEKNGMSASADITVDWGGKPLGMTQLQEAITASGVKKGLIGKIQLLAGLQTAQIASPGSHVKMLIAKGQEAINGQDTLFERLVETPAERILKPREKEQGKIDLRDLGSIITVKIGAHLMRRHPATLGTPGFTVTGQELAPKPGKESSMSAGEGTCFALHDNDLLIAARAGLPCEDKCGMRVDDVLNVKNVDARHGHVTFEGGLLVNGDIRPGMKVKVSGDIVISGFVEGGVIEAGGNITVNNGIIGRCNEEGEYLCRLTAQGSIQARYAQYAQLKAGGNIEVQSQLTHCHCISGQDIRVGDSAMQKGYLLGGITTAAHLIMAPVFGVSAANHTQLRIDGGYQEYKERERTLRAQRTACQEQLDKLKHLLIKLVQLPIQQRNPETLRKIKRIRDQEVAKQRSIELELVANQAELERLMATMDIIATKKVLPGVTVEMAHHKMRVDIEHSAIRFLIRDEQLIMQPYDGR</sequence>
<reference evidence="2 3" key="1">
    <citation type="submission" date="2017-11" db="EMBL/GenBank/DDBJ databases">
        <title>Draft genome sequence of environmental isolate Aeromonas cavernicola sp. nov. MDC 2508.</title>
        <authorList>
            <person name="Colston S.M."/>
            <person name="Navarro A."/>
            <person name="Martinez-Murcia A.J."/>
            <person name="Graf J."/>
        </authorList>
    </citation>
    <scope>NUCLEOTIDE SEQUENCE [LARGE SCALE GENOMIC DNA]</scope>
    <source>
        <strain evidence="2 3">MDC 2508</strain>
    </source>
</reference>
<protein>
    <submittedName>
        <fullName evidence="2">DUF342 domain-containing protein</fullName>
    </submittedName>
</protein>
<dbReference type="InterPro" id="IPR005646">
    <property type="entry name" value="FapA"/>
</dbReference>
<comment type="caution">
    <text evidence="2">The sequence shown here is derived from an EMBL/GenBank/DDBJ whole genome shotgun (WGS) entry which is preliminary data.</text>
</comment>
<feature type="domain" description="Flagellar Assembly Protein A N-terminal region" evidence="1">
    <location>
        <begin position="86"/>
        <end position="263"/>
    </location>
</feature>
<dbReference type="InterPro" id="IPR046866">
    <property type="entry name" value="FapA_N"/>
</dbReference>
<dbReference type="InterPro" id="IPR046865">
    <property type="entry name" value="FapA_b_solenoid"/>
</dbReference>
<evidence type="ECO:0000259" key="1">
    <source>
        <dbReference type="Pfam" id="PF20250"/>
    </source>
</evidence>
<accession>A0A2H9U6P5</accession>
<keyword evidence="3" id="KW-1185">Reference proteome</keyword>
<evidence type="ECO:0000313" key="3">
    <source>
        <dbReference type="Proteomes" id="UP000235861"/>
    </source>
</evidence>